<dbReference type="EMBL" id="JAUIQD010000002">
    <property type="protein sequence ID" value="KAK3359051.1"/>
    <property type="molecule type" value="Genomic_DNA"/>
</dbReference>
<sequence length="156" mass="16934">MADEDAFTSGLFGISLSDSESENDTTQSPIPQNDPPSSRADRTALSEPAFQALKSSYRPKVENGEIHSTITLPPSAALTKPEAQDLLHAVEELYFFRRYKEGAEFVRRALGEGDEAAVTSSGGVDGETRSLLRQYLGRCEARAQSKPLAQGEVERG</sequence>
<evidence type="ECO:0000313" key="2">
    <source>
        <dbReference type="EMBL" id="KAK3359051.1"/>
    </source>
</evidence>
<reference evidence="2" key="1">
    <citation type="journal article" date="2023" name="Mol. Phylogenet. Evol.">
        <title>Genome-scale phylogeny and comparative genomics of the fungal order Sordariales.</title>
        <authorList>
            <person name="Hensen N."/>
            <person name="Bonometti L."/>
            <person name="Westerberg I."/>
            <person name="Brannstrom I.O."/>
            <person name="Guillou S."/>
            <person name="Cros-Aarteil S."/>
            <person name="Calhoun S."/>
            <person name="Haridas S."/>
            <person name="Kuo A."/>
            <person name="Mondo S."/>
            <person name="Pangilinan J."/>
            <person name="Riley R."/>
            <person name="LaButti K."/>
            <person name="Andreopoulos B."/>
            <person name="Lipzen A."/>
            <person name="Chen C."/>
            <person name="Yan M."/>
            <person name="Daum C."/>
            <person name="Ng V."/>
            <person name="Clum A."/>
            <person name="Steindorff A."/>
            <person name="Ohm R.A."/>
            <person name="Martin F."/>
            <person name="Silar P."/>
            <person name="Natvig D.O."/>
            <person name="Lalanne C."/>
            <person name="Gautier V."/>
            <person name="Ament-Velasquez S.L."/>
            <person name="Kruys A."/>
            <person name="Hutchinson M.I."/>
            <person name="Powell A.J."/>
            <person name="Barry K."/>
            <person name="Miller A.N."/>
            <person name="Grigoriev I.V."/>
            <person name="Debuchy R."/>
            <person name="Gladieux P."/>
            <person name="Hiltunen Thoren M."/>
            <person name="Johannesson H."/>
        </authorList>
    </citation>
    <scope>NUCLEOTIDE SEQUENCE</scope>
    <source>
        <strain evidence="2">CBS 955.72</strain>
    </source>
</reference>
<dbReference type="AlphaFoldDB" id="A0AAJ0HPG1"/>
<reference evidence="2" key="2">
    <citation type="submission" date="2023-06" db="EMBL/GenBank/DDBJ databases">
        <authorList>
            <consortium name="Lawrence Berkeley National Laboratory"/>
            <person name="Haridas S."/>
            <person name="Hensen N."/>
            <person name="Bonometti L."/>
            <person name="Westerberg I."/>
            <person name="Brannstrom I.O."/>
            <person name="Guillou S."/>
            <person name="Cros-Aarteil S."/>
            <person name="Calhoun S."/>
            <person name="Kuo A."/>
            <person name="Mondo S."/>
            <person name="Pangilinan J."/>
            <person name="Riley R."/>
            <person name="Labutti K."/>
            <person name="Andreopoulos B."/>
            <person name="Lipzen A."/>
            <person name="Chen C."/>
            <person name="Yanf M."/>
            <person name="Daum C."/>
            <person name="Ng V."/>
            <person name="Clum A."/>
            <person name="Steindorff A."/>
            <person name="Ohm R."/>
            <person name="Martin F."/>
            <person name="Silar P."/>
            <person name="Natvig D."/>
            <person name="Lalanne C."/>
            <person name="Gautier V."/>
            <person name="Ament-Velasquez S.L."/>
            <person name="Kruys A."/>
            <person name="Hutchinson M.I."/>
            <person name="Powell A.J."/>
            <person name="Barry K."/>
            <person name="Miller A.N."/>
            <person name="Grigoriev I.V."/>
            <person name="Debuchy R."/>
            <person name="Gladieux P."/>
            <person name="Thoren M.H."/>
            <person name="Johannesson H."/>
        </authorList>
    </citation>
    <scope>NUCLEOTIDE SEQUENCE</scope>
    <source>
        <strain evidence="2">CBS 955.72</strain>
    </source>
</reference>
<dbReference type="Proteomes" id="UP001275084">
    <property type="component" value="Unassembled WGS sequence"/>
</dbReference>
<organism evidence="2 3">
    <name type="scientific">Lasiosphaeria hispida</name>
    <dbReference type="NCBI Taxonomy" id="260671"/>
    <lineage>
        <taxon>Eukaryota</taxon>
        <taxon>Fungi</taxon>
        <taxon>Dikarya</taxon>
        <taxon>Ascomycota</taxon>
        <taxon>Pezizomycotina</taxon>
        <taxon>Sordariomycetes</taxon>
        <taxon>Sordariomycetidae</taxon>
        <taxon>Sordariales</taxon>
        <taxon>Lasiosphaeriaceae</taxon>
        <taxon>Lasiosphaeria</taxon>
    </lineage>
</organism>
<gene>
    <name evidence="2" type="ORF">B0T25DRAFT_564101</name>
</gene>
<evidence type="ECO:0000256" key="1">
    <source>
        <dbReference type="SAM" id="MobiDB-lite"/>
    </source>
</evidence>
<evidence type="ECO:0000313" key="3">
    <source>
        <dbReference type="Proteomes" id="UP001275084"/>
    </source>
</evidence>
<proteinExistence type="predicted"/>
<name>A0AAJ0HPG1_9PEZI</name>
<protein>
    <submittedName>
        <fullName evidence="2">Uncharacterized protein</fullName>
    </submittedName>
</protein>
<keyword evidence="3" id="KW-1185">Reference proteome</keyword>
<accession>A0AAJ0HPG1</accession>
<comment type="caution">
    <text evidence="2">The sequence shown here is derived from an EMBL/GenBank/DDBJ whole genome shotgun (WGS) entry which is preliminary data.</text>
</comment>
<feature type="region of interest" description="Disordered" evidence="1">
    <location>
        <begin position="1"/>
        <end position="45"/>
    </location>
</feature>